<organism evidence="1 2">
    <name type="scientific">Helicobacter typhlonius</name>
    <dbReference type="NCBI Taxonomy" id="76936"/>
    <lineage>
        <taxon>Bacteria</taxon>
        <taxon>Pseudomonadati</taxon>
        <taxon>Campylobacterota</taxon>
        <taxon>Epsilonproteobacteria</taxon>
        <taxon>Campylobacterales</taxon>
        <taxon>Helicobacteraceae</taxon>
        <taxon>Helicobacter</taxon>
    </lineage>
</organism>
<evidence type="ECO:0000313" key="2">
    <source>
        <dbReference type="Proteomes" id="UP000064525"/>
    </source>
</evidence>
<name>A0A0S4PX33_9HELI</name>
<dbReference type="RefSeq" id="WP_334088247.1">
    <property type="nucleotide sequence ID" value="NZ_CAPSAE010000002.1"/>
</dbReference>
<proteinExistence type="predicted"/>
<sequence>MLLLYVSLWLYASTKNTDWAHFTHLMQELLLSSKILKSHKHAFCKASL</sequence>
<gene>
    <name evidence="1" type="ORF">BN2458_PEG0877</name>
</gene>
<dbReference type="KEGG" id="hty:BN2458_PEG0877"/>
<dbReference type="AlphaFoldDB" id="A0A0S4PX33"/>
<accession>A0A0S4PX33</accession>
<dbReference type="PATRIC" id="fig|76936.10.peg.855"/>
<evidence type="ECO:0000313" key="1">
    <source>
        <dbReference type="EMBL" id="CUU39762.1"/>
    </source>
</evidence>
<reference evidence="2" key="1">
    <citation type="submission" date="2015-11" db="EMBL/GenBank/DDBJ databases">
        <authorList>
            <person name="Anvar S.Y."/>
        </authorList>
    </citation>
    <scope>NUCLEOTIDE SEQUENCE [LARGE SCALE GENOMIC DNA]</scope>
</reference>
<dbReference type="EMBL" id="LN907858">
    <property type="protein sequence ID" value="CUU39762.1"/>
    <property type="molecule type" value="Genomic_DNA"/>
</dbReference>
<protein>
    <submittedName>
        <fullName evidence="1">Uncharacterized protein</fullName>
    </submittedName>
</protein>
<dbReference type="Proteomes" id="UP000064525">
    <property type="component" value="Chromosome I"/>
</dbReference>